<dbReference type="InterPro" id="IPR014718">
    <property type="entry name" value="GH-type_carb-bd"/>
</dbReference>
<organism evidence="1 2">
    <name type="scientific">Microlunatus panaciterrae</name>
    <dbReference type="NCBI Taxonomy" id="400768"/>
    <lineage>
        <taxon>Bacteria</taxon>
        <taxon>Bacillati</taxon>
        <taxon>Actinomycetota</taxon>
        <taxon>Actinomycetes</taxon>
        <taxon>Propionibacteriales</taxon>
        <taxon>Propionibacteriaceae</taxon>
        <taxon>Microlunatus</taxon>
    </lineage>
</organism>
<comment type="caution">
    <text evidence="1">The sequence shown here is derived from an EMBL/GenBank/DDBJ whole genome shotgun (WGS) entry which is preliminary data.</text>
</comment>
<dbReference type="Proteomes" id="UP000704762">
    <property type="component" value="Unassembled WGS sequence"/>
</dbReference>
<proteinExistence type="predicted"/>
<reference evidence="1 2" key="1">
    <citation type="submission" date="2021-01" db="EMBL/GenBank/DDBJ databases">
        <title>Sequencing the genomes of 1000 actinobacteria strains.</title>
        <authorList>
            <person name="Klenk H.-P."/>
        </authorList>
    </citation>
    <scope>NUCLEOTIDE SEQUENCE [LARGE SCALE GENOMIC DNA]</scope>
    <source>
        <strain evidence="1 2">DSM 18662</strain>
    </source>
</reference>
<dbReference type="RefSeq" id="WP_204916464.1">
    <property type="nucleotide sequence ID" value="NZ_BAAAQP010000011.1"/>
</dbReference>
<evidence type="ECO:0000313" key="1">
    <source>
        <dbReference type="EMBL" id="MBM7797833.1"/>
    </source>
</evidence>
<keyword evidence="2" id="KW-1185">Reference proteome</keyword>
<dbReference type="EMBL" id="JAFBCF010000001">
    <property type="protein sequence ID" value="MBM7797833.1"/>
    <property type="molecule type" value="Genomic_DNA"/>
</dbReference>
<dbReference type="Gene3D" id="2.70.98.10">
    <property type="match status" value="1"/>
</dbReference>
<evidence type="ECO:0008006" key="3">
    <source>
        <dbReference type="Google" id="ProtNLM"/>
    </source>
</evidence>
<accession>A0ABS2RFQ2</accession>
<evidence type="ECO:0000313" key="2">
    <source>
        <dbReference type="Proteomes" id="UP000704762"/>
    </source>
</evidence>
<sequence length="327" mass="35795">MPELEQLTYRGWEVLRLTTEEVTVDVVPGLGGTIISLQRRSDGTDVLLRTPWGLRARGAATLPGDSDTMMIDSFAGGWQTTFPNGGNSAIVHGAEWGYDGEARVTPMDWELSGTSVIMTGHLVRSPFEITKIISLSGSTVTLAETVRNTGAESMEVMWGSQVSFGPPLLGPDTIVDAAAATVHPDSTIVYRANYEDITPWPRTLGDDSMINLRNLPGPDGDEMRLAYLGDFYRPHLSVTNPDLDLCVTFEWDAEMWPYVWYSLEAGHREGFPWYGNGYFLTLQPGSSWPAHGLHDARRISQTTVWVPPGGAKSAHLSLTIGAPTLRS</sequence>
<gene>
    <name evidence="1" type="ORF">JOE57_000754</name>
</gene>
<protein>
    <recommendedName>
        <fullName evidence="3">Galactose mutarotase</fullName>
    </recommendedName>
</protein>
<name>A0ABS2RFQ2_9ACTN</name>